<sequence>MTLSPLWSSASRPPAHTAAAAAAHAPLAHYLVGWPGLKEASQRQHAAAEVSWPPSAVPFRRVVSCSGAMARASSGLSSKTNPFLTRTSTLRSRRPEVPWPSSRQETTGRRRGGSRNLGWRALLPEVRCSEARRINIEDEIFLHSGRQESLPCYTTRHYIYTILLYITPHNTTQHTTQHHNVLRHHAVFPNIS</sequence>
<dbReference type="EMBL" id="VSRR010101455">
    <property type="protein sequence ID" value="MPC95235.1"/>
    <property type="molecule type" value="Genomic_DNA"/>
</dbReference>
<dbReference type="Proteomes" id="UP000324222">
    <property type="component" value="Unassembled WGS sequence"/>
</dbReference>
<keyword evidence="3" id="KW-1185">Reference proteome</keyword>
<reference evidence="2 3" key="1">
    <citation type="submission" date="2019-05" db="EMBL/GenBank/DDBJ databases">
        <title>Another draft genome of Portunus trituberculatus and its Hox gene families provides insights of decapod evolution.</title>
        <authorList>
            <person name="Jeong J.-H."/>
            <person name="Song I."/>
            <person name="Kim S."/>
            <person name="Choi T."/>
            <person name="Kim D."/>
            <person name="Ryu S."/>
            <person name="Kim W."/>
        </authorList>
    </citation>
    <scope>NUCLEOTIDE SEQUENCE [LARGE SCALE GENOMIC DNA]</scope>
    <source>
        <tissue evidence="2">Muscle</tissue>
    </source>
</reference>
<evidence type="ECO:0000313" key="3">
    <source>
        <dbReference type="Proteomes" id="UP000324222"/>
    </source>
</evidence>
<feature type="region of interest" description="Disordered" evidence="1">
    <location>
        <begin position="76"/>
        <end position="113"/>
    </location>
</feature>
<accession>A0A5B7JKW5</accession>
<evidence type="ECO:0000313" key="2">
    <source>
        <dbReference type="EMBL" id="MPC95235.1"/>
    </source>
</evidence>
<gene>
    <name evidence="2" type="ORF">E2C01_090437</name>
</gene>
<protein>
    <submittedName>
        <fullName evidence="2">Uncharacterized protein</fullName>
    </submittedName>
</protein>
<organism evidence="2 3">
    <name type="scientific">Portunus trituberculatus</name>
    <name type="common">Swimming crab</name>
    <name type="synonym">Neptunus trituberculatus</name>
    <dbReference type="NCBI Taxonomy" id="210409"/>
    <lineage>
        <taxon>Eukaryota</taxon>
        <taxon>Metazoa</taxon>
        <taxon>Ecdysozoa</taxon>
        <taxon>Arthropoda</taxon>
        <taxon>Crustacea</taxon>
        <taxon>Multicrustacea</taxon>
        <taxon>Malacostraca</taxon>
        <taxon>Eumalacostraca</taxon>
        <taxon>Eucarida</taxon>
        <taxon>Decapoda</taxon>
        <taxon>Pleocyemata</taxon>
        <taxon>Brachyura</taxon>
        <taxon>Eubrachyura</taxon>
        <taxon>Portunoidea</taxon>
        <taxon>Portunidae</taxon>
        <taxon>Portuninae</taxon>
        <taxon>Portunus</taxon>
    </lineage>
</organism>
<evidence type="ECO:0000256" key="1">
    <source>
        <dbReference type="SAM" id="MobiDB-lite"/>
    </source>
</evidence>
<comment type="caution">
    <text evidence="2">The sequence shown here is derived from an EMBL/GenBank/DDBJ whole genome shotgun (WGS) entry which is preliminary data.</text>
</comment>
<dbReference type="AlphaFoldDB" id="A0A5B7JKW5"/>
<proteinExistence type="predicted"/>
<name>A0A5B7JKW5_PORTR</name>